<feature type="domain" description="HTH araC/xylS-type" evidence="4">
    <location>
        <begin position="11"/>
        <end position="114"/>
    </location>
</feature>
<name>A0ABQ1MZA1_9BACT</name>
<evidence type="ECO:0000313" key="5">
    <source>
        <dbReference type="EMBL" id="GGC49394.1"/>
    </source>
</evidence>
<dbReference type="PANTHER" id="PTHR43280:SF29">
    <property type="entry name" value="ARAC-FAMILY TRANSCRIPTIONAL REGULATOR"/>
    <property type="match status" value="1"/>
</dbReference>
<comment type="caution">
    <text evidence="5">The sequence shown here is derived from an EMBL/GenBank/DDBJ whole genome shotgun (WGS) entry which is preliminary data.</text>
</comment>
<dbReference type="SMART" id="SM00342">
    <property type="entry name" value="HTH_ARAC"/>
    <property type="match status" value="1"/>
</dbReference>
<evidence type="ECO:0000256" key="2">
    <source>
        <dbReference type="ARBA" id="ARBA00023125"/>
    </source>
</evidence>
<evidence type="ECO:0000256" key="3">
    <source>
        <dbReference type="ARBA" id="ARBA00023163"/>
    </source>
</evidence>
<evidence type="ECO:0000256" key="1">
    <source>
        <dbReference type="ARBA" id="ARBA00023015"/>
    </source>
</evidence>
<dbReference type="PANTHER" id="PTHR43280">
    <property type="entry name" value="ARAC-FAMILY TRANSCRIPTIONAL REGULATOR"/>
    <property type="match status" value="1"/>
</dbReference>
<sequence>MISDTDNILGQKMLQLLEENENYKNENLDLYSFSKLLGVSPRAISNLVSECFKIGFREFLNQFRVKKAVELIHLKKNTLKVNEYAGLVGYKSRITFFNAFKNQLGMSPEQFIKKVSISKQEI</sequence>
<dbReference type="Gene3D" id="1.10.10.60">
    <property type="entry name" value="Homeodomain-like"/>
    <property type="match status" value="2"/>
</dbReference>
<dbReference type="PROSITE" id="PS01124">
    <property type="entry name" value="HTH_ARAC_FAMILY_2"/>
    <property type="match status" value="1"/>
</dbReference>
<keyword evidence="3" id="KW-0804">Transcription</keyword>
<evidence type="ECO:0000313" key="6">
    <source>
        <dbReference type="Proteomes" id="UP000635885"/>
    </source>
</evidence>
<dbReference type="RefSeq" id="WP_188443905.1">
    <property type="nucleotide sequence ID" value="NZ_BMFD01000013.1"/>
</dbReference>
<dbReference type="Proteomes" id="UP000635885">
    <property type="component" value="Unassembled WGS sequence"/>
</dbReference>
<reference evidence="6" key="1">
    <citation type="journal article" date="2019" name="Int. J. Syst. Evol. Microbiol.">
        <title>The Global Catalogue of Microorganisms (GCM) 10K type strain sequencing project: providing services to taxonomists for standard genome sequencing and annotation.</title>
        <authorList>
            <consortium name="The Broad Institute Genomics Platform"/>
            <consortium name="The Broad Institute Genome Sequencing Center for Infectious Disease"/>
            <person name="Wu L."/>
            <person name="Ma J."/>
        </authorList>
    </citation>
    <scope>NUCLEOTIDE SEQUENCE [LARGE SCALE GENOMIC DNA]</scope>
    <source>
        <strain evidence="6">CGMCC 1.12479</strain>
    </source>
</reference>
<dbReference type="Pfam" id="PF12833">
    <property type="entry name" value="HTH_18"/>
    <property type="match status" value="1"/>
</dbReference>
<proteinExistence type="predicted"/>
<dbReference type="EMBL" id="BMFD01000013">
    <property type="protein sequence ID" value="GGC49394.1"/>
    <property type="molecule type" value="Genomic_DNA"/>
</dbReference>
<keyword evidence="2" id="KW-0238">DNA-binding</keyword>
<dbReference type="SUPFAM" id="SSF46689">
    <property type="entry name" value="Homeodomain-like"/>
    <property type="match status" value="1"/>
</dbReference>
<keyword evidence="1" id="KW-0805">Transcription regulation</keyword>
<keyword evidence="6" id="KW-1185">Reference proteome</keyword>
<dbReference type="InterPro" id="IPR018060">
    <property type="entry name" value="HTH_AraC"/>
</dbReference>
<accession>A0ABQ1MZA1</accession>
<protein>
    <recommendedName>
        <fullName evidence="4">HTH araC/xylS-type domain-containing protein</fullName>
    </recommendedName>
</protein>
<organism evidence="5 6">
    <name type="scientific">Belliella aquatica</name>
    <dbReference type="NCBI Taxonomy" id="1323734"/>
    <lineage>
        <taxon>Bacteria</taxon>
        <taxon>Pseudomonadati</taxon>
        <taxon>Bacteroidota</taxon>
        <taxon>Cytophagia</taxon>
        <taxon>Cytophagales</taxon>
        <taxon>Cyclobacteriaceae</taxon>
        <taxon>Belliella</taxon>
    </lineage>
</organism>
<gene>
    <name evidence="5" type="ORF">GCM10010993_29840</name>
</gene>
<dbReference type="InterPro" id="IPR009057">
    <property type="entry name" value="Homeodomain-like_sf"/>
</dbReference>
<evidence type="ECO:0000259" key="4">
    <source>
        <dbReference type="PROSITE" id="PS01124"/>
    </source>
</evidence>